<keyword evidence="3" id="KW-1185">Reference proteome</keyword>
<dbReference type="RefSeq" id="XP_004179831.1">
    <property type="nucleotide sequence ID" value="XM_004179783.1"/>
</dbReference>
<dbReference type="eggNOG" id="ENOG502S9CX">
    <property type="taxonomic scope" value="Eukaryota"/>
</dbReference>
<dbReference type="STRING" id="1071380.I2H1R0"/>
<dbReference type="InterPro" id="IPR020366">
    <property type="entry name" value="Ies5"/>
</dbReference>
<reference evidence="2 3" key="1">
    <citation type="journal article" date="2011" name="Proc. Natl. Acad. Sci. U.S.A.">
        <title>Evolutionary erosion of yeast sex chromosomes by mating-type switching accidents.</title>
        <authorList>
            <person name="Gordon J.L."/>
            <person name="Armisen D."/>
            <person name="Proux-Wera E."/>
            <person name="Oheigeartaigh S.S."/>
            <person name="Byrne K.P."/>
            <person name="Wolfe K.H."/>
        </authorList>
    </citation>
    <scope>NUCLEOTIDE SEQUENCE [LARGE SCALE GENOMIC DNA]</scope>
    <source>
        <strain evidence="3">ATCC 34711 / CBS 6284 / DSM 70876 / NBRC 10599 / NRRL Y-10934 / UCD 77-7</strain>
    </source>
</reference>
<evidence type="ECO:0000313" key="3">
    <source>
        <dbReference type="Proteomes" id="UP000002866"/>
    </source>
</evidence>
<organism evidence="2 3">
    <name type="scientific">Henningerozyma blattae (strain ATCC 34711 / CBS 6284 / DSM 70876 / NBRC 10599 / NRRL Y-10934 / UCD 77-7)</name>
    <name type="common">Yeast</name>
    <name type="synonym">Tetrapisispora blattae</name>
    <dbReference type="NCBI Taxonomy" id="1071380"/>
    <lineage>
        <taxon>Eukaryota</taxon>
        <taxon>Fungi</taxon>
        <taxon>Dikarya</taxon>
        <taxon>Ascomycota</taxon>
        <taxon>Saccharomycotina</taxon>
        <taxon>Saccharomycetes</taxon>
        <taxon>Saccharomycetales</taxon>
        <taxon>Saccharomycetaceae</taxon>
        <taxon>Henningerozyma</taxon>
    </lineage>
</organism>
<dbReference type="InParanoid" id="I2H1R0"/>
<dbReference type="Proteomes" id="UP000002866">
    <property type="component" value="Chromosome 3"/>
</dbReference>
<evidence type="ECO:0000313" key="2">
    <source>
        <dbReference type="EMBL" id="CCH60312.1"/>
    </source>
</evidence>
<dbReference type="KEGG" id="tbl:TBLA_0C05160"/>
<name>I2H1R0_HENB6</name>
<dbReference type="GeneID" id="14495292"/>
<gene>
    <name evidence="2" type="primary">TBLA0C05160</name>
    <name evidence="2" type="ORF">TBLA_0C05160</name>
</gene>
<sequence>MSTDNINIQETLKEQRKLLSKNEELIKQENALQREYTVMLRKLVSISNVLNDLQIDETKHFENSNKESVDTTSNIKDSTLPNLKNVSNDTTINTNDNKIPSLIPNKLLESVSDLNWYNDQIKYIRSLEDKNSEMEFDIPEALDNAWKIYKETPLYYNEGVTYDSN</sequence>
<dbReference type="HOGENOM" id="CLU_1611915_0_0_1"/>
<feature type="coiled-coil region" evidence="1">
    <location>
        <begin position="8"/>
        <end position="35"/>
    </location>
</feature>
<accession>I2H1R0</accession>
<dbReference type="Pfam" id="PF17335">
    <property type="entry name" value="IES5"/>
    <property type="match status" value="2"/>
</dbReference>
<evidence type="ECO:0000256" key="1">
    <source>
        <dbReference type="SAM" id="Coils"/>
    </source>
</evidence>
<keyword evidence="1" id="KW-0175">Coiled coil</keyword>
<dbReference type="OMA" id="HSYELFR"/>
<dbReference type="FunCoup" id="I2H1R0">
    <property type="interactions" value="125"/>
</dbReference>
<dbReference type="EMBL" id="HE806318">
    <property type="protein sequence ID" value="CCH60312.1"/>
    <property type="molecule type" value="Genomic_DNA"/>
</dbReference>
<proteinExistence type="predicted"/>
<dbReference type="OrthoDB" id="4033270at2759"/>
<dbReference type="GO" id="GO:0031011">
    <property type="term" value="C:Ino80 complex"/>
    <property type="evidence" value="ECO:0007669"/>
    <property type="project" value="InterPro"/>
</dbReference>
<dbReference type="AlphaFoldDB" id="I2H1R0"/>
<protein>
    <submittedName>
        <fullName evidence="2">Uncharacterized protein</fullName>
    </submittedName>
</protein>